<gene>
    <name evidence="1" type="ORF">KGA66_26840</name>
</gene>
<accession>A0A8J8BES2</accession>
<dbReference type="RefSeq" id="WP_211471999.1">
    <property type="nucleotide sequence ID" value="NZ_JAGSXH010000179.1"/>
</dbReference>
<comment type="caution">
    <text evidence="1">The sequence shown here is derived from an EMBL/GenBank/DDBJ whole genome shotgun (WGS) entry which is preliminary data.</text>
</comment>
<proteinExistence type="predicted"/>
<evidence type="ECO:0000313" key="2">
    <source>
        <dbReference type="Proteomes" id="UP000677913"/>
    </source>
</evidence>
<name>A0A8J8BES2_9ACTN</name>
<organism evidence="1 2">
    <name type="scientific">Actinocrinis puniceicyclus</name>
    <dbReference type="NCBI Taxonomy" id="977794"/>
    <lineage>
        <taxon>Bacteria</taxon>
        <taxon>Bacillati</taxon>
        <taxon>Actinomycetota</taxon>
        <taxon>Actinomycetes</taxon>
        <taxon>Catenulisporales</taxon>
        <taxon>Actinospicaceae</taxon>
        <taxon>Actinocrinis</taxon>
    </lineage>
</organism>
<protein>
    <submittedName>
        <fullName evidence="1">Uncharacterized protein</fullName>
    </submittedName>
</protein>
<dbReference type="AlphaFoldDB" id="A0A8J8BES2"/>
<keyword evidence="2" id="KW-1185">Reference proteome</keyword>
<evidence type="ECO:0000313" key="1">
    <source>
        <dbReference type="EMBL" id="MBS2966683.1"/>
    </source>
</evidence>
<dbReference type="Proteomes" id="UP000677913">
    <property type="component" value="Unassembled WGS sequence"/>
</dbReference>
<dbReference type="EMBL" id="JAGSXH010000179">
    <property type="protein sequence ID" value="MBS2966683.1"/>
    <property type="molecule type" value="Genomic_DNA"/>
</dbReference>
<sequence>MQMLGELASLGSLPSVAFVVRLVVRDILDYKWKREVLRHTPNDQMAHVIRELGTGRREVRK</sequence>
<reference evidence="1" key="1">
    <citation type="submission" date="2021-04" db="EMBL/GenBank/DDBJ databases">
        <title>Genome based classification of Actinospica acidithermotolerans sp. nov., an actinobacterium isolated from an Indonesian hot spring.</title>
        <authorList>
            <person name="Kusuma A.B."/>
            <person name="Putra K.E."/>
            <person name="Nafisah S."/>
            <person name="Loh J."/>
            <person name="Nouioui I."/>
            <person name="Goodfellow M."/>
        </authorList>
    </citation>
    <scope>NUCLEOTIDE SEQUENCE</scope>
    <source>
        <strain evidence="1">DSM 45618</strain>
    </source>
</reference>